<evidence type="ECO:0000256" key="1">
    <source>
        <dbReference type="SAM" id="Phobius"/>
    </source>
</evidence>
<feature type="non-terminal residue" evidence="2">
    <location>
        <position position="1091"/>
    </location>
</feature>
<dbReference type="EMBL" id="JAGQLG010000051">
    <property type="protein sequence ID" value="MCA9382057.1"/>
    <property type="molecule type" value="Genomic_DNA"/>
</dbReference>
<gene>
    <name evidence="2" type="ORF">KC660_01465</name>
</gene>
<evidence type="ECO:0000313" key="2">
    <source>
        <dbReference type="EMBL" id="MCA9382057.1"/>
    </source>
</evidence>
<sequence length="1091" mass="121645">MKNLPSTRRGLFVTLILIVLGISTVAVVYFGFLDGNFDFRNRAGFTEDRWTLADIAGKELSGVELKALVDNEVKYTEDVQLDQKVKDKVENLDNLDRSDPDLIQYEERFGVNPLDIKTEEVTAPTEEKSSGDLNKSLINKVSADTKAPDSGPSIGSRDIPTIEGFNVDTFTGTATLSYPVSIPAVRGNISFSEGLRYSSRNIDELRINNPEAGTETNPLYNKHVFNEKNGVTGLGWNLTSNPTINADPNKENEYLMSMGGRNLRIKYQASTQTFYTYPKTDYKITRLSGGRWKVVDLSGTVYVFGSDDGLSGQYRDFPEHSANLFSVGVAIASDGHPYCWTYQVGWQLSQIGDQLGNTLEIDHIQDKNTYYAYGNYEVCKYTKEIYTTEVKYNYNTEQSRYVSKVRYQYSDHRFNNSTNDANKQKLLDKIVMENDGLVVSAYNFGYSETFKNALWGEDKGYFLLTSITKKGYNGNSGNAKPYTFCYQSLTASNSNSTVCDGTDTSTTASTTVLGGPESVANNYNPNNIYVVKANNGYAGEVEYVYQYQDKITSICANIKRGGENGDPDKFFRACTDDSEAWTGHYQNYSKNNYTGFYRVAKIIANNDSTGTLGDASKLKVTKYDYVGKSFGFATDFGVRDSNDKSRVNGLQFVGYENVKTTVYEPVSRAQIDSVRKFLTKTEQKTYSGIKRGAFTLEYKVADQASCYMVDPRKGMVMETNILDQNGNATHNVGGATRKYGQNLSSYAITYTNGTTRYRSVTNLASECKPKSDDWAGFEVFPTVSSADAEGKKSETETVYDFMMEPARAENWGLPIKQINYGNPDAGGDETYSYTKYINASNLGGQNIYDRYLAKNLFALPSIAFSSKVNANNYADINNIPAKDRSGQTRNYYDGANDSGGQTWNDVKGLITQSVATITQVYPNNVAPTKTIAVKTNMEYNSYFMPKRVTNSDGTVADTFYDSIYAVYPICQIQWKSGQAQSYNLANCYVDYTQKGESVKAMVTKSFYNENPSTLTQPNNIAGNNTQQGLARGIVGSTVDPNGARTDYEYDEQGRVLRVFNADPNQVFKTQRITGRNEDYANAFASYYDDQV</sequence>
<dbReference type="NCBIfam" id="TIGR01643">
    <property type="entry name" value="YD_repeat_2x"/>
    <property type="match status" value="1"/>
</dbReference>
<name>A0A955L348_9BACT</name>
<reference evidence="2" key="2">
    <citation type="journal article" date="2021" name="Microbiome">
        <title>Successional dynamics and alternative stable states in a saline activated sludge microbial community over 9 years.</title>
        <authorList>
            <person name="Wang Y."/>
            <person name="Ye J."/>
            <person name="Ju F."/>
            <person name="Liu L."/>
            <person name="Boyd J.A."/>
            <person name="Deng Y."/>
            <person name="Parks D.H."/>
            <person name="Jiang X."/>
            <person name="Yin X."/>
            <person name="Woodcroft B.J."/>
            <person name="Tyson G.W."/>
            <person name="Hugenholtz P."/>
            <person name="Polz M.F."/>
            <person name="Zhang T."/>
        </authorList>
    </citation>
    <scope>NUCLEOTIDE SEQUENCE</scope>
    <source>
        <strain evidence="2">HKST-UBA10</strain>
    </source>
</reference>
<comment type="caution">
    <text evidence="2">The sequence shown here is derived from an EMBL/GenBank/DDBJ whole genome shotgun (WGS) entry which is preliminary data.</text>
</comment>
<dbReference type="Proteomes" id="UP000782843">
    <property type="component" value="Unassembled WGS sequence"/>
</dbReference>
<proteinExistence type="predicted"/>
<dbReference type="InterPro" id="IPR006530">
    <property type="entry name" value="YD"/>
</dbReference>
<dbReference type="AlphaFoldDB" id="A0A955L348"/>
<feature type="transmembrane region" description="Helical" evidence="1">
    <location>
        <begin position="12"/>
        <end position="32"/>
    </location>
</feature>
<reference evidence="2" key="1">
    <citation type="submission" date="2020-04" db="EMBL/GenBank/DDBJ databases">
        <authorList>
            <person name="Zhang T."/>
        </authorList>
    </citation>
    <scope>NUCLEOTIDE SEQUENCE</scope>
    <source>
        <strain evidence="2">HKST-UBA10</strain>
    </source>
</reference>
<evidence type="ECO:0008006" key="4">
    <source>
        <dbReference type="Google" id="ProtNLM"/>
    </source>
</evidence>
<organism evidence="2 3">
    <name type="scientific">Candidatus Dojkabacteria bacterium</name>
    <dbReference type="NCBI Taxonomy" id="2099670"/>
    <lineage>
        <taxon>Bacteria</taxon>
        <taxon>Candidatus Dojkabacteria</taxon>
    </lineage>
</organism>
<evidence type="ECO:0000313" key="3">
    <source>
        <dbReference type="Proteomes" id="UP000782843"/>
    </source>
</evidence>
<keyword evidence="1" id="KW-0472">Membrane</keyword>
<protein>
    <recommendedName>
        <fullName evidence="4">RHS repeat protein</fullName>
    </recommendedName>
</protein>
<keyword evidence="1" id="KW-1133">Transmembrane helix</keyword>
<accession>A0A955L348</accession>
<keyword evidence="1" id="KW-0812">Transmembrane</keyword>